<accession>A0A0M3KD26</accession>
<evidence type="ECO:0000313" key="5">
    <source>
        <dbReference type="WBParaSite" id="ASIM_0001887801-mRNA-1"/>
    </source>
</evidence>
<dbReference type="WBParaSite" id="ASIM_0001887801-mRNA-1">
    <property type="protein sequence ID" value="ASIM_0001887801-mRNA-1"/>
    <property type="gene ID" value="ASIM_0001887801"/>
</dbReference>
<sequence length="152" mass="16915">LSINCFDPLSARNECMKVIGTLLCPSNPTLANNVRIDLKDEDCKLLSTFNNISNFVAENYKTFSLAALPFEVDDIMGRTWSQGNGSFVLSGCGADMGPFNKPDPYVYIEHKCPSTVYPYIVNATRKMQFALVPTFLPMVLRIGKVYLDDSDV</sequence>
<comment type="subcellular location">
    <subcellularLocation>
        <location evidence="1">Secreted</location>
    </subcellularLocation>
</comment>
<dbReference type="Pfam" id="PF01060">
    <property type="entry name" value="TTR-52"/>
    <property type="match status" value="1"/>
</dbReference>
<dbReference type="AlphaFoldDB" id="A0A0M3KD26"/>
<evidence type="ECO:0000256" key="3">
    <source>
        <dbReference type="ARBA" id="ARBA00022525"/>
    </source>
</evidence>
<name>A0A0M3KD26_ANISI</name>
<evidence type="ECO:0000256" key="1">
    <source>
        <dbReference type="ARBA" id="ARBA00004613"/>
    </source>
</evidence>
<proteinExistence type="inferred from homology"/>
<organism evidence="5">
    <name type="scientific">Anisakis simplex</name>
    <name type="common">Herring worm</name>
    <dbReference type="NCBI Taxonomy" id="6269"/>
    <lineage>
        <taxon>Eukaryota</taxon>
        <taxon>Metazoa</taxon>
        <taxon>Ecdysozoa</taxon>
        <taxon>Nematoda</taxon>
        <taxon>Chromadorea</taxon>
        <taxon>Rhabditida</taxon>
        <taxon>Spirurina</taxon>
        <taxon>Ascaridomorpha</taxon>
        <taxon>Ascaridoidea</taxon>
        <taxon>Anisakidae</taxon>
        <taxon>Anisakis</taxon>
        <taxon>Anisakis simplex complex</taxon>
    </lineage>
</organism>
<dbReference type="PANTHER" id="PTHR21700">
    <property type="entry name" value="TRANSTHYRETIN-LIKE FAMILY PROTEIN-RELATED"/>
    <property type="match status" value="1"/>
</dbReference>
<keyword evidence="4" id="KW-0732">Signal</keyword>
<comment type="similarity">
    <text evidence="2">Belongs to the nematode transthyretin-like family.</text>
</comment>
<dbReference type="InterPro" id="IPR038479">
    <property type="entry name" value="Transthyretin-like_sf"/>
</dbReference>
<reference evidence="5" key="1">
    <citation type="submission" date="2017-02" db="UniProtKB">
        <authorList>
            <consortium name="WormBaseParasite"/>
        </authorList>
    </citation>
    <scope>IDENTIFICATION</scope>
</reference>
<dbReference type="GO" id="GO:0009986">
    <property type="term" value="C:cell surface"/>
    <property type="evidence" value="ECO:0007669"/>
    <property type="project" value="InterPro"/>
</dbReference>
<dbReference type="GO" id="GO:0005576">
    <property type="term" value="C:extracellular region"/>
    <property type="evidence" value="ECO:0007669"/>
    <property type="project" value="UniProtKB-SubCell"/>
</dbReference>
<evidence type="ECO:0000256" key="4">
    <source>
        <dbReference type="ARBA" id="ARBA00022729"/>
    </source>
</evidence>
<keyword evidence="3" id="KW-0964">Secreted</keyword>
<protein>
    <submittedName>
        <fullName evidence="5">Transthyretin-like protein 52 (inferred by orthology to a C. elegans protein)</fullName>
    </submittedName>
</protein>
<dbReference type="PANTHER" id="PTHR21700:SF46">
    <property type="entry name" value="TRANSTHYRETIN-LIKE PROTEIN 52"/>
    <property type="match status" value="1"/>
</dbReference>
<dbReference type="InterPro" id="IPR001534">
    <property type="entry name" value="Transthyretin-like"/>
</dbReference>
<evidence type="ECO:0000256" key="2">
    <source>
        <dbReference type="ARBA" id="ARBA00010112"/>
    </source>
</evidence>
<dbReference type="Gene3D" id="2.60.40.3330">
    <property type="match status" value="1"/>
</dbReference>